<dbReference type="Proteomes" id="UP000219452">
    <property type="component" value="Unassembled WGS sequence"/>
</dbReference>
<protein>
    <submittedName>
        <fullName evidence="1">Uncharacterized protein</fullName>
    </submittedName>
</protein>
<dbReference type="OrthoDB" id="1041358at2"/>
<dbReference type="AlphaFoldDB" id="A0A286FDH8"/>
<name>A0A286FDH8_9BACT</name>
<dbReference type="EMBL" id="OCNH01000001">
    <property type="protein sequence ID" value="SOD80884.1"/>
    <property type="molecule type" value="Genomic_DNA"/>
</dbReference>
<proteinExistence type="predicted"/>
<evidence type="ECO:0000313" key="1">
    <source>
        <dbReference type="EMBL" id="SOD80884.1"/>
    </source>
</evidence>
<evidence type="ECO:0000313" key="2">
    <source>
        <dbReference type="Proteomes" id="UP000219452"/>
    </source>
</evidence>
<dbReference type="RefSeq" id="WP_097125221.1">
    <property type="nucleotide sequence ID" value="NZ_OCNH01000001.1"/>
</dbReference>
<keyword evidence="2" id="KW-1185">Reference proteome</keyword>
<accession>A0A286FDH8</accession>
<gene>
    <name evidence="1" type="ORF">SAMN06269250_1599</name>
</gene>
<sequence>MKSLSCYTIAKNCTDATDCQYGIEELQAYMRKLDDTAKPTPKTVRIRYFRLTEKLKKYKPQQA</sequence>
<reference evidence="2" key="1">
    <citation type="submission" date="2017-09" db="EMBL/GenBank/DDBJ databases">
        <authorList>
            <person name="Varghese N."/>
            <person name="Submissions S."/>
        </authorList>
    </citation>
    <scope>NUCLEOTIDE SEQUENCE [LARGE SCALE GENOMIC DNA]</scope>
    <source>
        <strain evidence="2">DSM 29961</strain>
    </source>
</reference>
<organism evidence="1 2">
    <name type="scientific">Spirosoma fluviale</name>
    <dbReference type="NCBI Taxonomy" id="1597977"/>
    <lineage>
        <taxon>Bacteria</taxon>
        <taxon>Pseudomonadati</taxon>
        <taxon>Bacteroidota</taxon>
        <taxon>Cytophagia</taxon>
        <taxon>Cytophagales</taxon>
        <taxon>Cytophagaceae</taxon>
        <taxon>Spirosoma</taxon>
    </lineage>
</organism>